<keyword evidence="4 5" id="KW-0472">Membrane</keyword>
<feature type="transmembrane region" description="Helical" evidence="5">
    <location>
        <begin position="333"/>
        <end position="353"/>
    </location>
</feature>
<feature type="transmembrane region" description="Helical" evidence="5">
    <location>
        <begin position="104"/>
        <end position="123"/>
    </location>
</feature>
<evidence type="ECO:0000313" key="8">
    <source>
        <dbReference type="Proteomes" id="UP001162164"/>
    </source>
</evidence>
<feature type="transmembrane region" description="Helical" evidence="5">
    <location>
        <begin position="428"/>
        <end position="447"/>
    </location>
</feature>
<protein>
    <recommendedName>
        <fullName evidence="6">Major facilitator superfamily (MFS) profile domain-containing protein</fullName>
    </recommendedName>
</protein>
<evidence type="ECO:0000256" key="4">
    <source>
        <dbReference type="ARBA" id="ARBA00023136"/>
    </source>
</evidence>
<dbReference type="InterPro" id="IPR050382">
    <property type="entry name" value="MFS_Na/Anion_cotransporter"/>
</dbReference>
<dbReference type="Pfam" id="PF07690">
    <property type="entry name" value="MFS_1"/>
    <property type="match status" value="1"/>
</dbReference>
<comment type="subcellular location">
    <subcellularLocation>
        <location evidence="1">Membrane</location>
        <topology evidence="1">Multi-pass membrane protein</topology>
    </subcellularLocation>
</comment>
<dbReference type="InterPro" id="IPR001958">
    <property type="entry name" value="Tet-R_TetA/multi-R_MdtG-like"/>
</dbReference>
<dbReference type="InterPro" id="IPR020846">
    <property type="entry name" value="MFS_dom"/>
</dbReference>
<feature type="transmembrane region" description="Helical" evidence="5">
    <location>
        <begin position="360"/>
        <end position="381"/>
    </location>
</feature>
<feature type="transmembrane region" description="Helical" evidence="5">
    <location>
        <begin position="393"/>
        <end position="416"/>
    </location>
</feature>
<feature type="domain" description="Major facilitator superfamily (MFS) profile" evidence="6">
    <location>
        <begin position="29"/>
        <end position="452"/>
    </location>
</feature>
<evidence type="ECO:0000259" key="6">
    <source>
        <dbReference type="PROSITE" id="PS50850"/>
    </source>
</evidence>
<dbReference type="PRINTS" id="PR01035">
    <property type="entry name" value="TCRTETA"/>
</dbReference>
<dbReference type="PROSITE" id="PS50850">
    <property type="entry name" value="MFS"/>
    <property type="match status" value="1"/>
</dbReference>
<feature type="transmembrane region" description="Helical" evidence="5">
    <location>
        <begin position="196"/>
        <end position="215"/>
    </location>
</feature>
<dbReference type="InterPro" id="IPR011701">
    <property type="entry name" value="MFS"/>
</dbReference>
<keyword evidence="8" id="KW-1185">Reference proteome</keyword>
<organism evidence="7 8">
    <name type="scientific">Molorchus minor</name>
    <dbReference type="NCBI Taxonomy" id="1323400"/>
    <lineage>
        <taxon>Eukaryota</taxon>
        <taxon>Metazoa</taxon>
        <taxon>Ecdysozoa</taxon>
        <taxon>Arthropoda</taxon>
        <taxon>Hexapoda</taxon>
        <taxon>Insecta</taxon>
        <taxon>Pterygota</taxon>
        <taxon>Neoptera</taxon>
        <taxon>Endopterygota</taxon>
        <taxon>Coleoptera</taxon>
        <taxon>Polyphaga</taxon>
        <taxon>Cucujiformia</taxon>
        <taxon>Chrysomeloidea</taxon>
        <taxon>Cerambycidae</taxon>
        <taxon>Lamiinae</taxon>
        <taxon>Monochamini</taxon>
        <taxon>Molorchus</taxon>
    </lineage>
</organism>
<feature type="transmembrane region" description="Helical" evidence="5">
    <location>
        <begin position="257"/>
        <end position="277"/>
    </location>
</feature>
<dbReference type="PANTHER" id="PTHR11662">
    <property type="entry name" value="SOLUTE CARRIER FAMILY 17"/>
    <property type="match status" value="1"/>
</dbReference>
<accession>A0ABQ9JSB3</accession>
<feature type="transmembrane region" description="Helical" evidence="5">
    <location>
        <begin position="168"/>
        <end position="189"/>
    </location>
</feature>
<name>A0ABQ9JSB3_9CUCU</name>
<gene>
    <name evidence="7" type="ORF">NQ317_013424</name>
</gene>
<dbReference type="Gene3D" id="1.20.1250.20">
    <property type="entry name" value="MFS general substrate transporter like domains"/>
    <property type="match status" value="2"/>
</dbReference>
<sequence>MDVPRWLCCVSEELVTGLERGPIFGYRHVQTLLYFLLLTYTYSMRSVLSVAIVAMNTKGTSPNPNIPTYTWDNQSVVLSSFFWGYLLLQLPAALFGKKMGVKKLLAVCMLTNSLFCISIPILAEHSGSVGVIFARVVQGLSQGCIPPLVHNLLGHWAPPSERSVLGSFSYSGAIIGNILALSTTGIISSSWVGWPFAFYLFGGFGLKWIVLWLIFGADSPSSHKSIGAGERIYIESSLAQDCSMVIPTPWKPILKSLPFWAITVAFIGANWGSSVLLTEIPTYLDKILEYKIKSDSLLSAAPYVAMFLGAIIFSHICDILINREIISRGTARKIFSTIGTFLPAISLILLGFIPKNRAPLSVALLIINGGISAGGLCGFQVNHLDLSPNHAGILMGLTNSISSAFSIISPLIVQYIVTEQDNPFQWRVVFITTGAIYIATNIFYVVFASGEVQSWNEVEEERTGLVSD</sequence>
<dbReference type="EMBL" id="JAPWTJ010000217">
    <property type="protein sequence ID" value="KAJ8980970.1"/>
    <property type="molecule type" value="Genomic_DNA"/>
</dbReference>
<evidence type="ECO:0000256" key="2">
    <source>
        <dbReference type="ARBA" id="ARBA00022692"/>
    </source>
</evidence>
<feature type="transmembrane region" description="Helical" evidence="5">
    <location>
        <begin position="297"/>
        <end position="321"/>
    </location>
</feature>
<keyword evidence="2 5" id="KW-0812">Transmembrane</keyword>
<evidence type="ECO:0000256" key="5">
    <source>
        <dbReference type="SAM" id="Phobius"/>
    </source>
</evidence>
<dbReference type="SUPFAM" id="SSF103473">
    <property type="entry name" value="MFS general substrate transporter"/>
    <property type="match status" value="1"/>
</dbReference>
<comment type="caution">
    <text evidence="7">The sequence shown here is derived from an EMBL/GenBank/DDBJ whole genome shotgun (WGS) entry which is preliminary data.</text>
</comment>
<proteinExistence type="predicted"/>
<keyword evidence="3 5" id="KW-1133">Transmembrane helix</keyword>
<evidence type="ECO:0000256" key="3">
    <source>
        <dbReference type="ARBA" id="ARBA00022989"/>
    </source>
</evidence>
<evidence type="ECO:0000313" key="7">
    <source>
        <dbReference type="EMBL" id="KAJ8980970.1"/>
    </source>
</evidence>
<evidence type="ECO:0000256" key="1">
    <source>
        <dbReference type="ARBA" id="ARBA00004141"/>
    </source>
</evidence>
<reference evidence="7" key="1">
    <citation type="journal article" date="2023" name="Insect Mol. Biol.">
        <title>Genome sequencing provides insights into the evolution of gene families encoding plant cell wall-degrading enzymes in longhorned beetles.</title>
        <authorList>
            <person name="Shin N.R."/>
            <person name="Okamura Y."/>
            <person name="Kirsch R."/>
            <person name="Pauchet Y."/>
        </authorList>
    </citation>
    <scope>NUCLEOTIDE SEQUENCE</scope>
    <source>
        <strain evidence="7">MMC_N1</strain>
    </source>
</reference>
<dbReference type="InterPro" id="IPR036259">
    <property type="entry name" value="MFS_trans_sf"/>
</dbReference>
<dbReference type="PANTHER" id="PTHR11662:SF280">
    <property type="entry name" value="FI21844P1-RELATED"/>
    <property type="match status" value="1"/>
</dbReference>
<feature type="transmembrane region" description="Helical" evidence="5">
    <location>
        <begin position="75"/>
        <end position="95"/>
    </location>
</feature>
<dbReference type="Proteomes" id="UP001162164">
    <property type="component" value="Unassembled WGS sequence"/>
</dbReference>
<feature type="transmembrane region" description="Helical" evidence="5">
    <location>
        <begin position="32"/>
        <end position="55"/>
    </location>
</feature>